<comment type="caution">
    <text evidence="2">The sequence shown here is derived from an EMBL/GenBank/DDBJ whole genome shotgun (WGS) entry which is preliminary data.</text>
</comment>
<reference evidence="2" key="1">
    <citation type="journal article" date="2015" name="Nature">
        <title>Complex archaea that bridge the gap between prokaryotes and eukaryotes.</title>
        <authorList>
            <person name="Spang A."/>
            <person name="Saw J.H."/>
            <person name="Jorgensen S.L."/>
            <person name="Zaremba-Niedzwiedzka K."/>
            <person name="Martijn J."/>
            <person name="Lind A.E."/>
            <person name="van Eijk R."/>
            <person name="Schleper C."/>
            <person name="Guy L."/>
            <person name="Ettema T.J."/>
        </authorList>
    </citation>
    <scope>NUCLEOTIDE SEQUENCE</scope>
</reference>
<feature type="region of interest" description="Disordered" evidence="1">
    <location>
        <begin position="1"/>
        <end position="53"/>
    </location>
</feature>
<accession>A0A0F9KJT6</accession>
<evidence type="ECO:0000256" key="1">
    <source>
        <dbReference type="SAM" id="MobiDB-lite"/>
    </source>
</evidence>
<gene>
    <name evidence="2" type="ORF">LCGC14_1695100</name>
</gene>
<dbReference type="EMBL" id="LAZR01014883">
    <property type="protein sequence ID" value="KKM15535.1"/>
    <property type="molecule type" value="Genomic_DNA"/>
</dbReference>
<protein>
    <submittedName>
        <fullName evidence="2">Uncharacterized protein</fullName>
    </submittedName>
</protein>
<organism evidence="2">
    <name type="scientific">marine sediment metagenome</name>
    <dbReference type="NCBI Taxonomy" id="412755"/>
    <lineage>
        <taxon>unclassified sequences</taxon>
        <taxon>metagenomes</taxon>
        <taxon>ecological metagenomes</taxon>
    </lineage>
</organism>
<evidence type="ECO:0000313" key="2">
    <source>
        <dbReference type="EMBL" id="KKM15535.1"/>
    </source>
</evidence>
<name>A0A0F9KJT6_9ZZZZ</name>
<feature type="compositionally biased region" description="Gly residues" evidence="1">
    <location>
        <begin position="1"/>
        <end position="12"/>
    </location>
</feature>
<sequence>MPRVGDGTGQGKGPPTVDGDKLLDAGPNKPSKSGSAVEKTGGHPAPVKGGKKK</sequence>
<dbReference type="AlphaFoldDB" id="A0A0F9KJT6"/>
<proteinExistence type="predicted"/>